<keyword evidence="2" id="KW-0326">Glycosidase</keyword>
<accession>A0A6C2UMD6</accession>
<organism evidence="5 6">
    <name type="scientific">Pontiella sulfatireligans</name>
    <dbReference type="NCBI Taxonomy" id="2750658"/>
    <lineage>
        <taxon>Bacteria</taxon>
        <taxon>Pseudomonadati</taxon>
        <taxon>Kiritimatiellota</taxon>
        <taxon>Kiritimatiellia</taxon>
        <taxon>Kiritimatiellales</taxon>
        <taxon>Pontiellaceae</taxon>
        <taxon>Pontiella</taxon>
    </lineage>
</organism>
<dbReference type="RefSeq" id="WP_168433272.1">
    <property type="nucleotide sequence ID" value="NZ_CAAHFH010000001.1"/>
</dbReference>
<dbReference type="PROSITE" id="PS00018">
    <property type="entry name" value="EF_HAND_1"/>
    <property type="match status" value="1"/>
</dbReference>
<gene>
    <name evidence="5" type="ORF">SCARR_02537</name>
</gene>
<dbReference type="InterPro" id="IPR018247">
    <property type="entry name" value="EF_Hand_1_Ca_BS"/>
</dbReference>
<dbReference type="GO" id="GO:0005975">
    <property type="term" value="P:carbohydrate metabolic process"/>
    <property type="evidence" value="ECO:0007669"/>
    <property type="project" value="InterPro"/>
</dbReference>
<dbReference type="SUPFAM" id="SSF51445">
    <property type="entry name" value="(Trans)glycosidases"/>
    <property type="match status" value="1"/>
</dbReference>
<name>A0A6C2UMD6_9BACT</name>
<evidence type="ECO:0000313" key="6">
    <source>
        <dbReference type="Proteomes" id="UP000346198"/>
    </source>
</evidence>
<dbReference type="InterPro" id="IPR013529">
    <property type="entry name" value="Glyco_hydro_42_N"/>
</dbReference>
<feature type="signal peptide" evidence="3">
    <location>
        <begin position="1"/>
        <end position="23"/>
    </location>
</feature>
<feature type="chain" id="PRO_5025528021" description="Glycoside hydrolase family 42 N-terminal domain-containing protein" evidence="3">
    <location>
        <begin position="24"/>
        <end position="1143"/>
    </location>
</feature>
<dbReference type="AlphaFoldDB" id="A0A6C2UMD6"/>
<evidence type="ECO:0000313" key="5">
    <source>
        <dbReference type="EMBL" id="VGO20474.1"/>
    </source>
</evidence>
<keyword evidence="3" id="KW-0732">Signal</keyword>
<evidence type="ECO:0000256" key="2">
    <source>
        <dbReference type="ARBA" id="ARBA00023295"/>
    </source>
</evidence>
<dbReference type="InterPro" id="IPR017853">
    <property type="entry name" value="GH"/>
</dbReference>
<sequence>MISSTLKWLVCCGIAWVSLPALAWDGDTDEPAWTQLTNDVAAGKAQLEDLMAQAAVAGVDTNYAYVSKVVIDRFQTYAQYDRSNPDEVYEAFTNVWWHAKVPDQNYSVNLPFDEMQSCLEVSSNAIAELQAQLATNVVLKAPVDFTTGAMSFGPGSALRNGEPVFPSDFTWMPGDEDLMTAFGRMGGTYYALTDMSDDTTVKANAINNDVNSMTDQNADNIAFGQYFIGHKAASWMTNAHPEIVDGGRNFVTYDTDSPYIRGWFTNLFQGYLPPVCEEQGDQPRMHLLANEPNFATRTGGWLADNGVSANTMTNYNGWLTEKYTTISNLNSTYGTSYADFNAAMNGMSMPIDPTAAGTVQGGPVWYDWCRFNMDRVNDFFQFLKDGTQGSDPLSKPVTIKILGGQLGNSWRDDGMDMEYLANLMDVTGADLHVIPANATIMQPNKIDTTWTNHYTLDWREQSMMLDFYKSLYPDKPYYDSEWHGFATGKWRDFSMDRDYVRSALWLGFTHGMNCIQSWVWARENDGNFLNVNSDFIGDILTQPTALDAYGRVMKELNAHATDVTGLVKQDRHFMVYYCGEAAIQNLAYVEELEEVYEALKLLNVRVGFTTPSDISGLSVSSQTVVVPPTTFISDASYVALLAFEQAGGNVVLVNGSTASFLKTELGFAASDNTNLAPYASVDFDVATVMVNDLGDALDPLMLSNAVHVVITDSGAQPAYGILATQTVDPVTGESTLSLINVSKDARTVSLSLSSGYSADYRDLLIGQLVSSIQTMEPYDVLLLKTENQSVPPVVSVAVQWGEAGGDTNIVAGNQDFVVKNTTYIEGTAANPAVGSSYYPINTDRSAVFNTSSSSSGNAKQVLNTTYGDTIRSGKNQATYDCMYVWENLSAGNVALAGLAAETRVAMWGGTGTGVVHWIIQKETGDWYASAGTELTKYNANSASFNSLSVPDASVLNWSGFTPITSGYGTIGSSASIDMKNIKSVGLYYDLSGSGENINADLRYFKATVISGTPASGWDDFVALYGLSPTGVETNDFDKDGELDYVEYALGGNPTNPASQGVPPSMAYNPDHYVSFFNLELIHSNPGITYIQEWTDNLISNVWNSSWDWSTNNSSDTSGYDEVEHKVYGGTNANFFFRLKVLHP</sequence>
<dbReference type="GO" id="GO:0009341">
    <property type="term" value="C:beta-galactosidase complex"/>
    <property type="evidence" value="ECO:0007669"/>
    <property type="project" value="InterPro"/>
</dbReference>
<feature type="domain" description="Glycoside hydrolase family 42 N-terminal" evidence="4">
    <location>
        <begin position="308"/>
        <end position="525"/>
    </location>
</feature>
<keyword evidence="1" id="KW-0378">Hydrolase</keyword>
<evidence type="ECO:0000259" key="4">
    <source>
        <dbReference type="Pfam" id="PF02449"/>
    </source>
</evidence>
<proteinExistence type="predicted"/>
<dbReference type="GO" id="GO:0004565">
    <property type="term" value="F:beta-galactosidase activity"/>
    <property type="evidence" value="ECO:0007669"/>
    <property type="project" value="InterPro"/>
</dbReference>
<dbReference type="Gene3D" id="3.20.20.80">
    <property type="entry name" value="Glycosidases"/>
    <property type="match status" value="1"/>
</dbReference>
<dbReference type="EMBL" id="CAAHFH010000001">
    <property type="protein sequence ID" value="VGO20474.1"/>
    <property type="molecule type" value="Genomic_DNA"/>
</dbReference>
<keyword evidence="6" id="KW-1185">Reference proteome</keyword>
<dbReference type="Proteomes" id="UP000346198">
    <property type="component" value="Unassembled WGS sequence"/>
</dbReference>
<evidence type="ECO:0000256" key="3">
    <source>
        <dbReference type="SAM" id="SignalP"/>
    </source>
</evidence>
<evidence type="ECO:0000256" key="1">
    <source>
        <dbReference type="ARBA" id="ARBA00022801"/>
    </source>
</evidence>
<reference evidence="5 6" key="1">
    <citation type="submission" date="2019-04" db="EMBL/GenBank/DDBJ databases">
        <authorList>
            <person name="Van Vliet M D."/>
        </authorList>
    </citation>
    <scope>NUCLEOTIDE SEQUENCE [LARGE SCALE GENOMIC DNA]</scope>
    <source>
        <strain evidence="5 6">F21</strain>
    </source>
</reference>
<dbReference type="Pfam" id="PF02449">
    <property type="entry name" value="Glyco_hydro_42"/>
    <property type="match status" value="1"/>
</dbReference>
<protein>
    <recommendedName>
        <fullName evidence="4">Glycoside hydrolase family 42 N-terminal domain-containing protein</fullName>
    </recommendedName>
</protein>